<dbReference type="PANTHER" id="PTHR43491:SF1">
    <property type="entry name" value="UDP-N-ACETYL-D-MANNOSAMINE DEHYDROGENASE"/>
    <property type="match status" value="1"/>
</dbReference>
<proteinExistence type="inferred from homology"/>
<dbReference type="InterPro" id="IPR017476">
    <property type="entry name" value="UDP-Glc/GDP-Man"/>
</dbReference>
<keyword evidence="1" id="KW-0560">Oxidoreductase</keyword>
<protein>
    <submittedName>
        <fullName evidence="5">UDP-glucose 6-dehydrogenase</fullName>
    </submittedName>
</protein>
<sequence>MLKPRSGPVKSNFRYDIAIIGMGYVGLPTSLAFAETGLRVLGIELSERRIEAITDGHVDLLASDQERLSNARHNGLLTLSGDPALLAQAAAVIVCVPTPVDAYLVPDLSLLRAACATVVEHAVAEQVLILTSTSYVGSTRDLMVNPLVERGFTPGTDIFIAFSPERINPGAAGFAHEDVPRVVGGATPNCTAAAATIVGSYVTQIHPVSSMEAAEMTKLVENIFRAVNIALANEFADVSALLDLDVVEVINAAATKPYGFMPFLPGPGVGGHCIPCDPHYLLWQLHKERRSAPLIEQTMSLIAARPRHVVDRVRELLSAKGRGLTGTRVIVVGVAYKPDVEDVRESPALEVMSSLLHEGAIVAYYDPLCPHVRLHDGSMLASIGDPSEFGSDVAVIHTAHTGVDLGWLDDVDLVLDTSYSASSISHAVRL</sequence>
<dbReference type="PIRSF" id="PIRSF500136">
    <property type="entry name" value="UDP_ManNAc_DH"/>
    <property type="match status" value="1"/>
</dbReference>
<dbReference type="SMART" id="SM00984">
    <property type="entry name" value="UDPG_MGDP_dh_C"/>
    <property type="match status" value="1"/>
</dbReference>
<gene>
    <name evidence="5" type="ORF">AWU67_09820</name>
</gene>
<dbReference type="InterPro" id="IPR008927">
    <property type="entry name" value="6-PGluconate_DH-like_C_sf"/>
</dbReference>
<dbReference type="InterPro" id="IPR036220">
    <property type="entry name" value="UDP-Glc/GDP-Man_DH_C_sf"/>
</dbReference>
<evidence type="ECO:0000259" key="4">
    <source>
        <dbReference type="SMART" id="SM00984"/>
    </source>
</evidence>
<dbReference type="KEGG" id="mvd:AWU67_09820"/>
<dbReference type="Gene3D" id="3.40.50.720">
    <property type="entry name" value="NAD(P)-binding Rossmann-like Domain"/>
    <property type="match status" value="2"/>
</dbReference>
<dbReference type="GO" id="GO:0016616">
    <property type="term" value="F:oxidoreductase activity, acting on the CH-OH group of donors, NAD or NADP as acceptor"/>
    <property type="evidence" value="ECO:0007669"/>
    <property type="project" value="InterPro"/>
</dbReference>
<dbReference type="SUPFAM" id="SSF52413">
    <property type="entry name" value="UDP-glucose/GDP-mannose dehydrogenase C-terminal domain"/>
    <property type="match status" value="1"/>
</dbReference>
<evidence type="ECO:0000256" key="2">
    <source>
        <dbReference type="ARBA" id="ARBA00023027"/>
    </source>
</evidence>
<dbReference type="InterPro" id="IPR014027">
    <property type="entry name" value="UDP-Glc/GDP-Man_DH_C"/>
</dbReference>
<dbReference type="PANTHER" id="PTHR43491">
    <property type="entry name" value="UDP-N-ACETYL-D-MANNOSAMINE DEHYDROGENASE"/>
    <property type="match status" value="1"/>
</dbReference>
<reference evidence="6" key="2">
    <citation type="submission" date="2016-01" db="EMBL/GenBank/DDBJ databases">
        <title>First complete genome sequence of a species in the genus Microterricola, an extremophilic cold active enzyme producing strain ERGS5:02 isolated from Sikkim Himalaya.</title>
        <authorList>
            <person name="Kumar R."/>
            <person name="Singh D."/>
            <person name="Swarnkar M.K."/>
        </authorList>
    </citation>
    <scope>NUCLEOTIDE SEQUENCE [LARGE SCALE GENOMIC DNA]</scope>
    <source>
        <strain evidence="6">ERGS5:02</strain>
    </source>
</reference>
<dbReference type="Proteomes" id="UP000058305">
    <property type="component" value="Chromosome"/>
</dbReference>
<dbReference type="AlphaFoldDB" id="A0A120I1H7"/>
<dbReference type="PIRSF" id="PIRSF000124">
    <property type="entry name" value="UDPglc_GDPman_dh"/>
    <property type="match status" value="1"/>
</dbReference>
<organism evidence="5 6">
    <name type="scientific">Microterricola viridarii</name>
    <dbReference type="NCBI Taxonomy" id="412690"/>
    <lineage>
        <taxon>Bacteria</taxon>
        <taxon>Bacillati</taxon>
        <taxon>Actinomycetota</taxon>
        <taxon>Actinomycetes</taxon>
        <taxon>Micrococcales</taxon>
        <taxon>Microbacteriaceae</taxon>
        <taxon>Microterricola</taxon>
    </lineage>
</organism>
<dbReference type="InterPro" id="IPR036291">
    <property type="entry name" value="NAD(P)-bd_dom_sf"/>
</dbReference>
<feature type="domain" description="UDP-glucose/GDP-mannose dehydrogenase C-terminal" evidence="4">
    <location>
        <begin position="330"/>
        <end position="421"/>
    </location>
</feature>
<dbReference type="GO" id="GO:0051287">
    <property type="term" value="F:NAD binding"/>
    <property type="evidence" value="ECO:0007669"/>
    <property type="project" value="InterPro"/>
</dbReference>
<dbReference type="GO" id="GO:0000271">
    <property type="term" value="P:polysaccharide biosynthetic process"/>
    <property type="evidence" value="ECO:0007669"/>
    <property type="project" value="InterPro"/>
</dbReference>
<keyword evidence="6" id="KW-1185">Reference proteome</keyword>
<dbReference type="SUPFAM" id="SSF51735">
    <property type="entry name" value="NAD(P)-binding Rossmann-fold domains"/>
    <property type="match status" value="1"/>
</dbReference>
<reference evidence="5 6" key="1">
    <citation type="journal article" date="2016" name="J. Biotechnol.">
        <title>First complete genome sequence of a species in the genus Microterricola, an extremophilic cold active enzyme producing bacterial strain ERGS5:02 isolated from Sikkim Himalaya.</title>
        <authorList>
            <person name="Himanshu"/>
            <person name="Swarnkar M.K."/>
            <person name="Singh D."/>
            <person name="Kumar R."/>
        </authorList>
    </citation>
    <scope>NUCLEOTIDE SEQUENCE [LARGE SCALE GENOMIC DNA]</scope>
    <source>
        <strain evidence="5 6">ERGS5:02</strain>
    </source>
</reference>
<evidence type="ECO:0000256" key="3">
    <source>
        <dbReference type="PIRNR" id="PIRNR000124"/>
    </source>
</evidence>
<dbReference type="InterPro" id="IPR028359">
    <property type="entry name" value="UDP_ManNAc/GlcNAc_DH"/>
</dbReference>
<dbReference type="InterPro" id="IPR014026">
    <property type="entry name" value="UDP-Glc/GDP-Man_DH_dimer"/>
</dbReference>
<dbReference type="EMBL" id="CP014145">
    <property type="protein sequence ID" value="AMB60467.1"/>
    <property type="molecule type" value="Genomic_DNA"/>
</dbReference>
<comment type="similarity">
    <text evidence="3">Belongs to the UDP-glucose/GDP-mannose dehydrogenase family.</text>
</comment>
<dbReference type="SUPFAM" id="SSF48179">
    <property type="entry name" value="6-phosphogluconate dehydrogenase C-terminal domain-like"/>
    <property type="match status" value="1"/>
</dbReference>
<keyword evidence="2" id="KW-0520">NAD</keyword>
<name>A0A120I1H7_9MICO</name>
<dbReference type="Pfam" id="PF00984">
    <property type="entry name" value="UDPG_MGDP_dh"/>
    <property type="match status" value="1"/>
</dbReference>
<dbReference type="Pfam" id="PF03720">
    <property type="entry name" value="UDPG_MGDP_dh_C"/>
    <property type="match status" value="1"/>
</dbReference>
<dbReference type="NCBIfam" id="TIGR03026">
    <property type="entry name" value="NDP-sugDHase"/>
    <property type="match status" value="1"/>
</dbReference>
<dbReference type="GO" id="GO:0016628">
    <property type="term" value="F:oxidoreductase activity, acting on the CH-CH group of donors, NAD or NADP as acceptor"/>
    <property type="evidence" value="ECO:0007669"/>
    <property type="project" value="InterPro"/>
</dbReference>
<evidence type="ECO:0000313" key="6">
    <source>
        <dbReference type="Proteomes" id="UP000058305"/>
    </source>
</evidence>
<evidence type="ECO:0000256" key="1">
    <source>
        <dbReference type="ARBA" id="ARBA00023002"/>
    </source>
</evidence>
<accession>A0A120I1H7</accession>
<dbReference type="Pfam" id="PF03721">
    <property type="entry name" value="UDPG_MGDP_dh_N"/>
    <property type="match status" value="1"/>
</dbReference>
<evidence type="ECO:0000313" key="5">
    <source>
        <dbReference type="EMBL" id="AMB60467.1"/>
    </source>
</evidence>
<dbReference type="InterPro" id="IPR001732">
    <property type="entry name" value="UDP-Glc/GDP-Man_DH_N"/>
</dbReference>